<evidence type="ECO:0000256" key="2">
    <source>
        <dbReference type="ARBA" id="ARBA00022801"/>
    </source>
</evidence>
<protein>
    <submittedName>
        <fullName evidence="5">Acyltransferase</fullName>
    </submittedName>
</protein>
<keyword evidence="2" id="KW-0378">Hydrolase</keyword>
<dbReference type="GO" id="GO:0070292">
    <property type="term" value="P:N-acylphosphatidylethanolamine metabolic process"/>
    <property type="evidence" value="ECO:0007669"/>
    <property type="project" value="TreeGrafter"/>
</dbReference>
<keyword evidence="5" id="KW-0012">Acyltransferase</keyword>
<dbReference type="EMBL" id="CP032664">
    <property type="protein sequence ID" value="QQO82110.1"/>
    <property type="molecule type" value="Genomic_DNA"/>
</dbReference>
<dbReference type="PROSITE" id="PS51934">
    <property type="entry name" value="LRAT"/>
    <property type="match status" value="1"/>
</dbReference>
<keyword evidence="1 5" id="KW-0808">Transferase</keyword>
<evidence type="ECO:0000256" key="3">
    <source>
        <dbReference type="ARBA" id="ARBA00023098"/>
    </source>
</evidence>
<dbReference type="PANTHER" id="PTHR13943">
    <property type="entry name" value="HRAS-LIKE SUPPRESSOR - RELATED"/>
    <property type="match status" value="1"/>
</dbReference>
<dbReference type="GO" id="GO:0016410">
    <property type="term" value="F:N-acyltransferase activity"/>
    <property type="evidence" value="ECO:0007669"/>
    <property type="project" value="TreeGrafter"/>
</dbReference>
<keyword evidence="3" id="KW-0443">Lipid metabolism</keyword>
<dbReference type="Pfam" id="PF04970">
    <property type="entry name" value="LRAT"/>
    <property type="match status" value="1"/>
</dbReference>
<name>A0A7T8E977_9GAMM</name>
<evidence type="ECO:0000259" key="4">
    <source>
        <dbReference type="PROSITE" id="PS51934"/>
    </source>
</evidence>
<accession>A0A7T8E977</accession>
<proteinExistence type="predicted"/>
<evidence type="ECO:0000313" key="5">
    <source>
        <dbReference type="EMBL" id="QQO82110.1"/>
    </source>
</evidence>
<sequence>MPAFYPGDHLVTNIDALGITEHHGLYVGHGTVIHLSKEGFVSEVSLMSFAEAQTVRCIDTADDSELAVSRARSMLGLHNYQLFHNNCEHFVNWCLDKPYSSDQVSNLTHLAAQGIARSGLAGEVVKRAAGGPLATTALVSTSAKLVADYLGAPKKVSTLIGYPGDMVAKPIESLINGGRDTLDDTAHHLQQGELGEAAKALVTGSAKTVVNAAIVTPAKVTGHAIKTVAEVGRDIWWWLRY</sequence>
<dbReference type="GO" id="GO:0005737">
    <property type="term" value="C:cytoplasm"/>
    <property type="evidence" value="ECO:0007669"/>
    <property type="project" value="TreeGrafter"/>
</dbReference>
<dbReference type="AlphaFoldDB" id="A0A7T8E977"/>
<reference evidence="5" key="1">
    <citation type="submission" date="2018-09" db="EMBL/GenBank/DDBJ databases">
        <title>Genome sequencing and analysis.</title>
        <authorList>
            <person name="Huang Y.-T."/>
        </authorList>
    </citation>
    <scope>NUCLEOTIDE SEQUENCE</scope>
    <source>
        <strain evidence="5">HIDE</strain>
    </source>
</reference>
<organism evidence="5">
    <name type="scientific">Shewanella algae</name>
    <dbReference type="NCBI Taxonomy" id="38313"/>
    <lineage>
        <taxon>Bacteria</taxon>
        <taxon>Pseudomonadati</taxon>
        <taxon>Pseudomonadota</taxon>
        <taxon>Gammaproteobacteria</taxon>
        <taxon>Alteromonadales</taxon>
        <taxon>Shewanellaceae</taxon>
        <taxon>Shewanella</taxon>
    </lineage>
</organism>
<dbReference type="Gene3D" id="3.90.1720.10">
    <property type="entry name" value="endopeptidase domain like (from Nostoc punctiforme)"/>
    <property type="match status" value="1"/>
</dbReference>
<dbReference type="InterPro" id="IPR007053">
    <property type="entry name" value="LRAT_dom"/>
</dbReference>
<dbReference type="GO" id="GO:0004623">
    <property type="term" value="F:phospholipase A2 activity"/>
    <property type="evidence" value="ECO:0007669"/>
    <property type="project" value="TreeGrafter"/>
</dbReference>
<dbReference type="GO" id="GO:0008970">
    <property type="term" value="F:phospholipase A1 activity"/>
    <property type="evidence" value="ECO:0007669"/>
    <property type="project" value="TreeGrafter"/>
</dbReference>
<dbReference type="InterPro" id="IPR051496">
    <property type="entry name" value="H-rev107_PLA/AT"/>
</dbReference>
<feature type="domain" description="LRAT" evidence="4">
    <location>
        <begin position="12"/>
        <end position="103"/>
    </location>
</feature>
<dbReference type="RefSeq" id="WP_345861724.1">
    <property type="nucleotide sequence ID" value="NZ_CP032664.1"/>
</dbReference>
<dbReference type="PANTHER" id="PTHR13943:SF77">
    <property type="entry name" value="LRAT DOMAIN-CONTAINING PROTEIN"/>
    <property type="match status" value="1"/>
</dbReference>
<evidence type="ECO:0000256" key="1">
    <source>
        <dbReference type="ARBA" id="ARBA00022679"/>
    </source>
</evidence>
<gene>
    <name evidence="5" type="ORF">D7032_01895</name>
</gene>